<organism evidence="3 4">
    <name type="scientific">Hebeloma cylindrosporum</name>
    <dbReference type="NCBI Taxonomy" id="76867"/>
    <lineage>
        <taxon>Eukaryota</taxon>
        <taxon>Fungi</taxon>
        <taxon>Dikarya</taxon>
        <taxon>Basidiomycota</taxon>
        <taxon>Agaricomycotina</taxon>
        <taxon>Agaricomycetes</taxon>
        <taxon>Agaricomycetidae</taxon>
        <taxon>Agaricales</taxon>
        <taxon>Agaricineae</taxon>
        <taxon>Hymenogastraceae</taxon>
        <taxon>Hebeloma</taxon>
    </lineage>
</organism>
<dbReference type="SUPFAM" id="SSF50685">
    <property type="entry name" value="Barwin-like endoglucanases"/>
    <property type="match status" value="1"/>
</dbReference>
<reference evidence="4" key="2">
    <citation type="submission" date="2015-01" db="EMBL/GenBank/DDBJ databases">
        <title>Evolutionary Origins and Diversification of the Mycorrhizal Mutualists.</title>
        <authorList>
            <consortium name="DOE Joint Genome Institute"/>
            <consortium name="Mycorrhizal Genomics Consortium"/>
            <person name="Kohler A."/>
            <person name="Kuo A."/>
            <person name="Nagy L.G."/>
            <person name="Floudas D."/>
            <person name="Copeland A."/>
            <person name="Barry K.W."/>
            <person name="Cichocki N."/>
            <person name="Veneault-Fourrey C."/>
            <person name="LaButti K."/>
            <person name="Lindquist E.A."/>
            <person name="Lipzen A."/>
            <person name="Lundell T."/>
            <person name="Morin E."/>
            <person name="Murat C."/>
            <person name="Riley R."/>
            <person name="Ohm R."/>
            <person name="Sun H."/>
            <person name="Tunlid A."/>
            <person name="Henrissat B."/>
            <person name="Grigoriev I.V."/>
            <person name="Hibbett D.S."/>
            <person name="Martin F."/>
        </authorList>
    </citation>
    <scope>NUCLEOTIDE SEQUENCE [LARGE SCALE GENOMIC DNA]</scope>
    <source>
        <strain evidence="4">h7</strain>
    </source>
</reference>
<evidence type="ECO:0000313" key="4">
    <source>
        <dbReference type="Proteomes" id="UP000053424"/>
    </source>
</evidence>
<evidence type="ECO:0008006" key="5">
    <source>
        <dbReference type="Google" id="ProtNLM"/>
    </source>
</evidence>
<protein>
    <recommendedName>
        <fullName evidence="5">RlpA-like protein double-psi beta-barrel domain-containing protein</fullName>
    </recommendedName>
</protein>
<dbReference type="OrthoDB" id="406505at2759"/>
<keyword evidence="1 2" id="KW-0732">Signal</keyword>
<accession>A0A0C3CQB2</accession>
<proteinExistence type="predicted"/>
<gene>
    <name evidence="3" type="ORF">M413DRAFT_64723</name>
</gene>
<dbReference type="AlphaFoldDB" id="A0A0C3CQB2"/>
<evidence type="ECO:0000256" key="2">
    <source>
        <dbReference type="SAM" id="SignalP"/>
    </source>
</evidence>
<dbReference type="PANTHER" id="PTHR31836">
    <property type="match status" value="1"/>
</dbReference>
<reference evidence="3 4" key="1">
    <citation type="submission" date="2014-04" db="EMBL/GenBank/DDBJ databases">
        <authorList>
            <consortium name="DOE Joint Genome Institute"/>
            <person name="Kuo A."/>
            <person name="Gay G."/>
            <person name="Dore J."/>
            <person name="Kohler A."/>
            <person name="Nagy L.G."/>
            <person name="Floudas D."/>
            <person name="Copeland A."/>
            <person name="Barry K.W."/>
            <person name="Cichocki N."/>
            <person name="Veneault-Fourrey C."/>
            <person name="LaButti K."/>
            <person name="Lindquist E.A."/>
            <person name="Lipzen A."/>
            <person name="Lundell T."/>
            <person name="Morin E."/>
            <person name="Murat C."/>
            <person name="Sun H."/>
            <person name="Tunlid A."/>
            <person name="Henrissat B."/>
            <person name="Grigoriev I.V."/>
            <person name="Hibbett D.S."/>
            <person name="Martin F."/>
            <person name="Nordberg H.P."/>
            <person name="Cantor M.N."/>
            <person name="Hua S.X."/>
        </authorList>
    </citation>
    <scope>NUCLEOTIDE SEQUENCE [LARGE SCALE GENOMIC DNA]</scope>
    <source>
        <strain evidence="4">h7</strain>
    </source>
</reference>
<keyword evidence="4" id="KW-1185">Reference proteome</keyword>
<dbReference type="CDD" id="cd22191">
    <property type="entry name" value="DPBB_RlpA_EXP_N-like"/>
    <property type="match status" value="1"/>
</dbReference>
<name>A0A0C3CQB2_HEBCY</name>
<dbReference type="EMBL" id="KN831771">
    <property type="protein sequence ID" value="KIM46289.1"/>
    <property type="molecule type" value="Genomic_DNA"/>
</dbReference>
<dbReference type="InterPro" id="IPR051477">
    <property type="entry name" value="Expansin_CellWall"/>
</dbReference>
<dbReference type="PANTHER" id="PTHR31836:SF22">
    <property type="entry name" value="RLPA-LIKE PROTEIN DOUBLE-PSI BETA-BARREL DOMAIN-CONTAINING PROTEIN"/>
    <property type="match status" value="1"/>
</dbReference>
<dbReference type="STRING" id="686832.A0A0C3CQB2"/>
<dbReference type="Proteomes" id="UP000053424">
    <property type="component" value="Unassembled WGS sequence"/>
</dbReference>
<evidence type="ECO:0000313" key="3">
    <source>
        <dbReference type="EMBL" id="KIM46289.1"/>
    </source>
</evidence>
<sequence length="247" mass="27110">MKASRAGLSTILAIFLPALALSGRASSVRAIRESKYSTAHSLGDGYIFDPRDGWQGINVTNLQYKYRRQSELAFDDSQAGDYSAIENRSKKPKKTPKTAHNKAGLGGAITGVVNGVLKGLKGIGKPEPVIITWYTGQDLKNPSCWANGKWAPTDASFACALTMDGWSSRPKCFKFLELCHTPKRCVFVRVVDTCAGCAKGSKHVDLTRAAFRQLADFDVGVLTVQLRPATEPKQWYEKLWGPQVKEK</sequence>
<dbReference type="Gene3D" id="2.40.40.10">
    <property type="entry name" value="RlpA-like domain"/>
    <property type="match status" value="1"/>
</dbReference>
<feature type="signal peptide" evidence="2">
    <location>
        <begin position="1"/>
        <end position="30"/>
    </location>
</feature>
<feature type="chain" id="PRO_5002162760" description="RlpA-like protein double-psi beta-barrel domain-containing protein" evidence="2">
    <location>
        <begin position="31"/>
        <end position="247"/>
    </location>
</feature>
<dbReference type="InterPro" id="IPR036908">
    <property type="entry name" value="RlpA-like_sf"/>
</dbReference>
<evidence type="ECO:0000256" key="1">
    <source>
        <dbReference type="ARBA" id="ARBA00022729"/>
    </source>
</evidence>
<dbReference type="HOGENOM" id="CLU_075893_0_0_1"/>